<dbReference type="EMBL" id="JACHHV010000028">
    <property type="protein sequence ID" value="MBB5888523.1"/>
    <property type="molecule type" value="Genomic_DNA"/>
</dbReference>
<dbReference type="InterPro" id="IPR023765">
    <property type="entry name" value="SBP_5_CS"/>
</dbReference>
<evidence type="ECO:0000256" key="3">
    <source>
        <dbReference type="ARBA" id="ARBA00022448"/>
    </source>
</evidence>
<accession>A0A841C6U1</accession>
<dbReference type="PANTHER" id="PTHR30290">
    <property type="entry name" value="PERIPLASMIC BINDING COMPONENT OF ABC TRANSPORTER"/>
    <property type="match status" value="1"/>
</dbReference>
<dbReference type="CDD" id="cd08504">
    <property type="entry name" value="PBP2_OppA"/>
    <property type="match status" value="1"/>
</dbReference>
<dbReference type="Pfam" id="PF00496">
    <property type="entry name" value="SBP_bac_5"/>
    <property type="match status" value="1"/>
</dbReference>
<evidence type="ECO:0000256" key="2">
    <source>
        <dbReference type="ARBA" id="ARBA00005695"/>
    </source>
</evidence>
<dbReference type="AlphaFoldDB" id="A0A841C6U1"/>
<dbReference type="Gene3D" id="3.40.190.10">
    <property type="entry name" value="Periplasmic binding protein-like II"/>
    <property type="match status" value="1"/>
</dbReference>
<dbReference type="Proteomes" id="UP000562464">
    <property type="component" value="Unassembled WGS sequence"/>
</dbReference>
<dbReference type="PANTHER" id="PTHR30290:SF10">
    <property type="entry name" value="PERIPLASMIC OLIGOPEPTIDE-BINDING PROTEIN-RELATED"/>
    <property type="match status" value="1"/>
</dbReference>
<dbReference type="PIRSF" id="PIRSF002741">
    <property type="entry name" value="MppA"/>
    <property type="match status" value="1"/>
</dbReference>
<evidence type="ECO:0000256" key="6">
    <source>
        <dbReference type="ARBA" id="ARBA00022927"/>
    </source>
</evidence>
<keyword evidence="4 7" id="KW-0732">Signal</keyword>
<dbReference type="GO" id="GO:0015031">
    <property type="term" value="P:protein transport"/>
    <property type="evidence" value="ECO:0007669"/>
    <property type="project" value="UniProtKB-KW"/>
</dbReference>
<keyword evidence="10" id="KW-1185">Reference proteome</keyword>
<dbReference type="InterPro" id="IPR039424">
    <property type="entry name" value="SBP_5"/>
</dbReference>
<comment type="similarity">
    <text evidence="2">Belongs to the bacterial solute-binding protein 5 family.</text>
</comment>
<keyword evidence="3" id="KW-0813">Transport</keyword>
<dbReference type="RefSeq" id="WP_246415623.1">
    <property type="nucleotide sequence ID" value="NZ_JACHHV010000028.1"/>
</dbReference>
<dbReference type="SUPFAM" id="SSF53850">
    <property type="entry name" value="Periplasmic binding protein-like II"/>
    <property type="match status" value="1"/>
</dbReference>
<dbReference type="FunFam" id="3.90.76.10:FF:000001">
    <property type="entry name" value="Oligopeptide ABC transporter substrate-binding protein"/>
    <property type="match status" value="1"/>
</dbReference>
<dbReference type="InterPro" id="IPR000914">
    <property type="entry name" value="SBP_5_dom"/>
</dbReference>
<reference evidence="9 10" key="1">
    <citation type="submission" date="2020-08" db="EMBL/GenBank/DDBJ databases">
        <title>Genomic Encyclopedia of Type Strains, Phase IV (KMG-IV): sequencing the most valuable type-strain genomes for metagenomic binning, comparative biology and taxonomic classification.</title>
        <authorList>
            <person name="Goeker M."/>
        </authorList>
    </citation>
    <scope>NUCLEOTIDE SEQUENCE [LARGE SCALE GENOMIC DNA]</scope>
    <source>
        <strain evidence="9 10">DSM 14925</strain>
    </source>
</reference>
<dbReference type="Gene3D" id="3.10.105.10">
    <property type="entry name" value="Dipeptide-binding Protein, Domain 3"/>
    <property type="match status" value="1"/>
</dbReference>
<evidence type="ECO:0000256" key="4">
    <source>
        <dbReference type="ARBA" id="ARBA00022729"/>
    </source>
</evidence>
<dbReference type="PROSITE" id="PS01040">
    <property type="entry name" value="SBP_BACTERIAL_5"/>
    <property type="match status" value="1"/>
</dbReference>
<organism evidence="9 10">
    <name type="scientific">Lactovum miscens</name>
    <dbReference type="NCBI Taxonomy" id="190387"/>
    <lineage>
        <taxon>Bacteria</taxon>
        <taxon>Bacillati</taxon>
        <taxon>Bacillota</taxon>
        <taxon>Bacilli</taxon>
        <taxon>Lactobacillales</taxon>
        <taxon>Streptococcaceae</taxon>
        <taxon>Lactovum</taxon>
    </lineage>
</organism>
<proteinExistence type="inferred from homology"/>
<protein>
    <submittedName>
        <fullName evidence="9">Oligopeptide transport system substrate-binding protein</fullName>
    </submittedName>
</protein>
<evidence type="ECO:0000256" key="1">
    <source>
        <dbReference type="ARBA" id="ARBA00004193"/>
    </source>
</evidence>
<dbReference type="GO" id="GO:0015833">
    <property type="term" value="P:peptide transport"/>
    <property type="evidence" value="ECO:0007669"/>
    <property type="project" value="UniProtKB-KW"/>
</dbReference>
<dbReference type="GO" id="GO:1904680">
    <property type="term" value="F:peptide transmembrane transporter activity"/>
    <property type="evidence" value="ECO:0007669"/>
    <property type="project" value="TreeGrafter"/>
</dbReference>
<evidence type="ECO:0000256" key="7">
    <source>
        <dbReference type="SAM" id="SignalP"/>
    </source>
</evidence>
<keyword evidence="5" id="KW-0571">Peptide transport</keyword>
<feature type="signal peptide" evidence="7">
    <location>
        <begin position="1"/>
        <end position="18"/>
    </location>
</feature>
<feature type="chain" id="PRO_5039678442" evidence="7">
    <location>
        <begin position="19"/>
        <end position="546"/>
    </location>
</feature>
<dbReference type="GO" id="GO:0043190">
    <property type="term" value="C:ATP-binding cassette (ABC) transporter complex"/>
    <property type="evidence" value="ECO:0007669"/>
    <property type="project" value="InterPro"/>
</dbReference>
<sequence length="546" mass="59511">MKINKTLSLGLVSASAIALLGSFGDTTSANVTTRNINYMLPGDILTLDASMAADVNSIDLLENVDAGLVRWDPKAQVVNDLAKSIEVSKDGLTYNITLRDGLKWSNGDKLTAQDFVYGWQRTIDPKTGSEYAYALAPVANANDIMASKAPVSSLGIKSTDATHLTITLAQPTPYFEKLLTLSAYYPINQKFVEKVGKAYGSSSNTTLYNGPYKFGSKNGWNGSNKSFTIVKNDNFYDAKNVKAPGVTFQVITNPTTAINLYKSGKLDFSSLPTKELIAANKSNKTYKSLPAPRTDSLQYNQSGIVPALSNEKIREAINLATNRKGLIATAAPNFSVLSTVTPTGLDTVPNGQDFSKYAAQPYKYDASKAANLFKEGLKEIGKDSLTLSLEGDEDNVFRKAAVDYLKANLEKDLPGLTINENLVPSKQRMQDAQNGNYEIILTSWGADYNEPSDYLMNYVTGSSLNTSFLSNPDFDKAYKAATTTPDVLDANKRYSDYKDAEAALYKASNINPIDTEAYSLLMNPKLKGISTFNSAMIFDLRHAQIK</sequence>
<evidence type="ECO:0000313" key="10">
    <source>
        <dbReference type="Proteomes" id="UP000562464"/>
    </source>
</evidence>
<evidence type="ECO:0000256" key="5">
    <source>
        <dbReference type="ARBA" id="ARBA00022856"/>
    </source>
</evidence>
<comment type="caution">
    <text evidence="9">The sequence shown here is derived from an EMBL/GenBank/DDBJ whole genome shotgun (WGS) entry which is preliminary data.</text>
</comment>
<gene>
    <name evidence="9" type="ORF">HNQ37_001424</name>
</gene>
<feature type="domain" description="Solute-binding protein family 5" evidence="8">
    <location>
        <begin position="76"/>
        <end position="462"/>
    </location>
</feature>
<dbReference type="Gene3D" id="3.90.76.10">
    <property type="entry name" value="Dipeptide-binding Protein, Domain 1"/>
    <property type="match status" value="1"/>
</dbReference>
<dbReference type="GO" id="GO:0042597">
    <property type="term" value="C:periplasmic space"/>
    <property type="evidence" value="ECO:0007669"/>
    <property type="project" value="UniProtKB-ARBA"/>
</dbReference>
<dbReference type="InterPro" id="IPR030678">
    <property type="entry name" value="Peptide/Ni-bd"/>
</dbReference>
<keyword evidence="6" id="KW-0653">Protein transport</keyword>
<comment type="subcellular location">
    <subcellularLocation>
        <location evidence="1">Cell membrane</location>
        <topology evidence="1">Lipid-anchor</topology>
    </subcellularLocation>
</comment>
<evidence type="ECO:0000259" key="8">
    <source>
        <dbReference type="Pfam" id="PF00496"/>
    </source>
</evidence>
<name>A0A841C6U1_9LACT</name>
<evidence type="ECO:0000313" key="9">
    <source>
        <dbReference type="EMBL" id="MBB5888523.1"/>
    </source>
</evidence>